<keyword evidence="1" id="KW-0812">Transmembrane</keyword>
<dbReference type="EMBL" id="JARQWQ010000006">
    <property type="protein sequence ID" value="KAK2571499.1"/>
    <property type="molecule type" value="Genomic_DNA"/>
</dbReference>
<accession>A0AAD9R1M3</accession>
<dbReference type="AlphaFoldDB" id="A0AAD9R1M3"/>
<dbReference type="PANTHER" id="PTHR47526">
    <property type="entry name" value="ATP-DEPENDENT DNA HELICASE"/>
    <property type="match status" value="1"/>
</dbReference>
<reference evidence="2" key="2">
    <citation type="journal article" date="2023" name="Science">
        <title>Genomic signatures of disease resistance in endangered staghorn corals.</title>
        <authorList>
            <person name="Vollmer S.V."/>
            <person name="Selwyn J.D."/>
            <person name="Despard B.A."/>
            <person name="Roesel C.L."/>
        </authorList>
    </citation>
    <scope>NUCLEOTIDE SEQUENCE</scope>
    <source>
        <strain evidence="2">K2</strain>
    </source>
</reference>
<dbReference type="InterPro" id="IPR011335">
    <property type="entry name" value="Restrct_endonuc-II-like"/>
</dbReference>
<evidence type="ECO:0000313" key="2">
    <source>
        <dbReference type="EMBL" id="KAK2571499.1"/>
    </source>
</evidence>
<gene>
    <name evidence="2" type="ORF">P5673_004103</name>
</gene>
<feature type="transmembrane region" description="Helical" evidence="1">
    <location>
        <begin position="160"/>
        <end position="189"/>
    </location>
</feature>
<feature type="transmembrane region" description="Helical" evidence="1">
    <location>
        <begin position="312"/>
        <end position="331"/>
    </location>
</feature>
<protein>
    <submittedName>
        <fullName evidence="2">Uncharacterized protein</fullName>
    </submittedName>
</protein>
<dbReference type="CDD" id="cd22343">
    <property type="entry name" value="PDDEXK_lambda_exonuclease-like"/>
    <property type="match status" value="1"/>
</dbReference>
<organism evidence="2 3">
    <name type="scientific">Acropora cervicornis</name>
    <name type="common">Staghorn coral</name>
    <dbReference type="NCBI Taxonomy" id="6130"/>
    <lineage>
        <taxon>Eukaryota</taxon>
        <taxon>Metazoa</taxon>
        <taxon>Cnidaria</taxon>
        <taxon>Anthozoa</taxon>
        <taxon>Hexacorallia</taxon>
        <taxon>Scleractinia</taxon>
        <taxon>Astrocoeniina</taxon>
        <taxon>Acroporidae</taxon>
        <taxon>Acropora</taxon>
    </lineage>
</organism>
<sequence length="455" mass="51955">MSVKALMSTSCIHVTALLFRIEAANRNGRTNPACTSKECVWTVPADKTVVQPKQISDMVWTASKLNKECSCCRKGILEVKCPFCIANDIPTDLNLDYLVKINDEVTLKRKHSYYAQIQGQLGVTKRQWCHFLVYTKKGYHLERIQLDMDYWLSLVDSLDWFYLPLAALAIPVCYLRNFFAAFLCFSGLLSRDNFGPIQWVLSLSSHNFRVEVVSQILCWVGIFFCRLAVFKMYAAHSRRILWSPNFSFPYFPFNILRPSSSSFAILFLRGKGKKLEWWLAVAGTEKECPINTLRRIFNSLVAGRPSWSKTVLLSNLISLDLSFASFLSIYSLHFRSFSLQLGIFFIHSLFLAFLTLTTTTAIHATANNYQEYTDQRWDQNYENGARNPALSVVPFLAGTISWNNVRPTGIICAFLSRGTPITSGMFRTVTARRVEIRAVASFSTRNRNRCEIKNS</sequence>
<dbReference type="Gene3D" id="3.90.320.10">
    <property type="match status" value="1"/>
</dbReference>
<keyword evidence="3" id="KW-1185">Reference proteome</keyword>
<dbReference type="PANTHER" id="PTHR47526:SF4">
    <property type="entry name" value="SWIM-TYPE DOMAIN-CONTAINING PROTEIN"/>
    <property type="match status" value="1"/>
</dbReference>
<evidence type="ECO:0000313" key="3">
    <source>
        <dbReference type="Proteomes" id="UP001249851"/>
    </source>
</evidence>
<dbReference type="Proteomes" id="UP001249851">
    <property type="component" value="Unassembled WGS sequence"/>
</dbReference>
<keyword evidence="1" id="KW-1133">Transmembrane helix</keyword>
<feature type="transmembrane region" description="Helical" evidence="1">
    <location>
        <begin position="337"/>
        <end position="356"/>
    </location>
</feature>
<evidence type="ECO:0000256" key="1">
    <source>
        <dbReference type="SAM" id="Phobius"/>
    </source>
</evidence>
<proteinExistence type="predicted"/>
<keyword evidence="1" id="KW-0472">Membrane</keyword>
<dbReference type="InterPro" id="IPR011604">
    <property type="entry name" value="PDDEXK-like_dom_sf"/>
</dbReference>
<feature type="transmembrane region" description="Helical" evidence="1">
    <location>
        <begin position="210"/>
        <end position="230"/>
    </location>
</feature>
<comment type="caution">
    <text evidence="2">The sequence shown here is derived from an EMBL/GenBank/DDBJ whole genome shotgun (WGS) entry which is preliminary data.</text>
</comment>
<dbReference type="GO" id="GO:0006281">
    <property type="term" value="P:DNA repair"/>
    <property type="evidence" value="ECO:0007669"/>
    <property type="project" value="UniProtKB-ARBA"/>
</dbReference>
<reference evidence="2" key="1">
    <citation type="journal article" date="2023" name="G3 (Bethesda)">
        <title>Whole genome assembly and annotation of the endangered Caribbean coral Acropora cervicornis.</title>
        <authorList>
            <person name="Selwyn J.D."/>
            <person name="Vollmer S.V."/>
        </authorList>
    </citation>
    <scope>NUCLEOTIDE SEQUENCE</scope>
    <source>
        <strain evidence="2">K2</strain>
    </source>
</reference>
<dbReference type="SUPFAM" id="SSF52980">
    <property type="entry name" value="Restriction endonuclease-like"/>
    <property type="match status" value="1"/>
</dbReference>
<name>A0AAD9R1M3_ACRCE</name>